<evidence type="ECO:0000256" key="3">
    <source>
        <dbReference type="SAM" id="SignalP"/>
    </source>
</evidence>
<dbReference type="InterPro" id="IPR008816">
    <property type="entry name" value="Gly_zipper_2TM_dom"/>
</dbReference>
<gene>
    <name evidence="5" type="ORF">H8L67_06885</name>
</gene>
<dbReference type="RefSeq" id="WP_220379118.1">
    <property type="nucleotide sequence ID" value="NZ_CP080544.1"/>
</dbReference>
<sequence>MTSDNKILAASIAAALLVGGGAVAAFNEMRAAGHAGADAPVATAGQSSATQTLLNSGAAMPVQTAAFAPEAAPVAMETRAPILAVQPVKQGGTVSARVLDIEPVTKTIAQNTPRQVCRDVVVQERLPERDGNIGGTVLGAVIGGLAGNQVGDGRGRDAATVAGAAAGGYIGNRIDKRHVGGRVVNRTEQRCETVTDRSSSEKTIAYNVTYRTPDGDTGIKRMTRKPGTNIQVAGASSSAYDVTYRFDGRQRTVRLGDRPRSDYFPVVDGRVVTSI</sequence>
<evidence type="ECO:0000256" key="2">
    <source>
        <dbReference type="ARBA" id="ARBA00023136"/>
    </source>
</evidence>
<reference evidence="5 6" key="1">
    <citation type="submission" date="2021-08" db="EMBL/GenBank/DDBJ databases">
        <title>Lysobacter sp. strain CJ11 Genome sequencing and assembly.</title>
        <authorList>
            <person name="Kim I."/>
        </authorList>
    </citation>
    <scope>NUCLEOTIDE SEQUENCE [LARGE SCALE GENOMIC DNA]</scope>
    <source>
        <strain evidence="5 6">CJ11</strain>
    </source>
</reference>
<dbReference type="InterPro" id="IPR051407">
    <property type="entry name" value="Bact_OM_lipoprot/Surf_antigen"/>
</dbReference>
<dbReference type="Pfam" id="PF05433">
    <property type="entry name" value="Rick_17kDa_Anti"/>
    <property type="match status" value="1"/>
</dbReference>
<organism evidence="5 6">
    <name type="scientific">Lysobacter soyae</name>
    <dbReference type="NCBI Taxonomy" id="2764185"/>
    <lineage>
        <taxon>Bacteria</taxon>
        <taxon>Pseudomonadati</taxon>
        <taxon>Pseudomonadota</taxon>
        <taxon>Gammaproteobacteria</taxon>
        <taxon>Lysobacterales</taxon>
        <taxon>Lysobacteraceae</taxon>
        <taxon>Lysobacter</taxon>
    </lineage>
</organism>
<dbReference type="EMBL" id="CP080544">
    <property type="protein sequence ID" value="QYR52331.1"/>
    <property type="molecule type" value="Genomic_DNA"/>
</dbReference>
<comment type="subcellular location">
    <subcellularLocation>
        <location evidence="1">Membrane</location>
    </subcellularLocation>
</comment>
<feature type="domain" description="Glycine zipper 2TM" evidence="4">
    <location>
        <begin position="134"/>
        <end position="174"/>
    </location>
</feature>
<evidence type="ECO:0000259" key="4">
    <source>
        <dbReference type="Pfam" id="PF05433"/>
    </source>
</evidence>
<feature type="signal peptide" evidence="3">
    <location>
        <begin position="1"/>
        <end position="24"/>
    </location>
</feature>
<dbReference type="PANTHER" id="PTHR35603">
    <property type="match status" value="1"/>
</dbReference>
<evidence type="ECO:0000313" key="6">
    <source>
        <dbReference type="Proteomes" id="UP000824755"/>
    </source>
</evidence>
<evidence type="ECO:0000313" key="5">
    <source>
        <dbReference type="EMBL" id="QYR52331.1"/>
    </source>
</evidence>
<proteinExistence type="predicted"/>
<keyword evidence="2" id="KW-0472">Membrane</keyword>
<feature type="chain" id="PRO_5045463188" evidence="3">
    <location>
        <begin position="25"/>
        <end position="275"/>
    </location>
</feature>
<protein>
    <submittedName>
        <fullName evidence="5">Glycine zipper 2TM domain-containing protein</fullName>
    </submittedName>
</protein>
<evidence type="ECO:0000256" key="1">
    <source>
        <dbReference type="ARBA" id="ARBA00004370"/>
    </source>
</evidence>
<dbReference type="NCBIfam" id="NF008437">
    <property type="entry name" value="PRK11280.1"/>
    <property type="match status" value="1"/>
</dbReference>
<dbReference type="Proteomes" id="UP000824755">
    <property type="component" value="Chromosome"/>
</dbReference>
<dbReference type="PANTHER" id="PTHR35603:SF2">
    <property type="entry name" value="OUTER MEMBRANE LIPOPROTEIN"/>
    <property type="match status" value="1"/>
</dbReference>
<keyword evidence="6" id="KW-1185">Reference proteome</keyword>
<accession>A0ABX8WNS8</accession>
<keyword evidence="3" id="KW-0732">Signal</keyword>
<name>A0ABX8WNS8_9GAMM</name>